<gene>
    <name evidence="1" type="ORF">SAMN05216377_12441</name>
</gene>
<proteinExistence type="predicted"/>
<evidence type="ECO:0000313" key="1">
    <source>
        <dbReference type="EMBL" id="SDH52067.1"/>
    </source>
</evidence>
<protein>
    <submittedName>
        <fullName evidence="1">Uncharacterized protein</fullName>
    </submittedName>
</protein>
<dbReference type="EMBL" id="FNBE01000024">
    <property type="protein sequence ID" value="SDH52067.1"/>
    <property type="molecule type" value="Genomic_DNA"/>
</dbReference>
<name>A0A1G8D2K4_PSEOR</name>
<sequence length="50" mass="5588">MRHHGVFTYVEATTAETTPPATMPLCRLRDCKNIGVTPIKECGPDDRVRC</sequence>
<dbReference type="AlphaFoldDB" id="A0A1G8D2K4"/>
<accession>A0A1G8D2K4</accession>
<evidence type="ECO:0000313" key="2">
    <source>
        <dbReference type="Proteomes" id="UP000198967"/>
    </source>
</evidence>
<organism evidence="1 2">
    <name type="scientific">Pseudonocardia oroxyli</name>
    <dbReference type="NCBI Taxonomy" id="366584"/>
    <lineage>
        <taxon>Bacteria</taxon>
        <taxon>Bacillati</taxon>
        <taxon>Actinomycetota</taxon>
        <taxon>Actinomycetes</taxon>
        <taxon>Pseudonocardiales</taxon>
        <taxon>Pseudonocardiaceae</taxon>
        <taxon>Pseudonocardia</taxon>
    </lineage>
</organism>
<dbReference type="Proteomes" id="UP000198967">
    <property type="component" value="Unassembled WGS sequence"/>
</dbReference>
<reference evidence="1 2" key="1">
    <citation type="submission" date="2016-10" db="EMBL/GenBank/DDBJ databases">
        <authorList>
            <person name="de Groot N.N."/>
        </authorList>
    </citation>
    <scope>NUCLEOTIDE SEQUENCE [LARGE SCALE GENOMIC DNA]</scope>
    <source>
        <strain evidence="1 2">CGMCC 4.3143</strain>
    </source>
</reference>
<keyword evidence="2" id="KW-1185">Reference proteome</keyword>